<organism evidence="1 2">
    <name type="scientific">Hominimerdicola aceti</name>
    <dbReference type="NCBI Taxonomy" id="2981726"/>
    <lineage>
        <taxon>Bacteria</taxon>
        <taxon>Bacillati</taxon>
        <taxon>Bacillota</taxon>
        <taxon>Clostridia</taxon>
        <taxon>Eubacteriales</taxon>
        <taxon>Oscillospiraceae</taxon>
        <taxon>Hominimerdicola</taxon>
    </lineage>
</organism>
<dbReference type="RefSeq" id="WP_267302014.1">
    <property type="nucleotide sequence ID" value="NZ_JAOQJZ010000021.1"/>
</dbReference>
<reference evidence="1 2" key="1">
    <citation type="journal article" date="2021" name="ISME Commun">
        <title>Automated analysis of genomic sequences facilitates high-throughput and comprehensive description of bacteria.</title>
        <authorList>
            <person name="Hitch T.C.A."/>
        </authorList>
    </citation>
    <scope>NUCLEOTIDE SEQUENCE [LARGE SCALE GENOMIC DNA]</scope>
    <source>
        <strain evidence="1 2">Sanger_31</strain>
    </source>
</reference>
<evidence type="ECO:0000313" key="1">
    <source>
        <dbReference type="EMBL" id="MCU6706982.1"/>
    </source>
</evidence>
<dbReference type="Proteomes" id="UP001208131">
    <property type="component" value="Unassembled WGS sequence"/>
</dbReference>
<accession>A0AAE3IM13</accession>
<comment type="caution">
    <text evidence="1">The sequence shown here is derived from an EMBL/GenBank/DDBJ whole genome shotgun (WGS) entry which is preliminary data.</text>
</comment>
<sequence length="98" mass="10934">MTVKERLDAMVDMAVMELKMKETQECGTVTEGVYPMMIGDVWTFDGAISGVQIFPPDIHAVAKEVGAEVFENGTESYFMYKNIAFFKYKRGGLNALHG</sequence>
<gene>
    <name evidence="1" type="ORF">OCV57_13785</name>
</gene>
<dbReference type="AlphaFoldDB" id="A0AAE3IM13"/>
<proteinExistence type="predicted"/>
<protein>
    <submittedName>
        <fullName evidence="1">Uncharacterized protein</fullName>
    </submittedName>
</protein>
<keyword evidence="2" id="KW-1185">Reference proteome</keyword>
<name>A0AAE3IM13_9FIRM</name>
<dbReference type="EMBL" id="JAOQJZ010000021">
    <property type="protein sequence ID" value="MCU6706982.1"/>
    <property type="molecule type" value="Genomic_DNA"/>
</dbReference>
<evidence type="ECO:0000313" key="2">
    <source>
        <dbReference type="Proteomes" id="UP001208131"/>
    </source>
</evidence>